<dbReference type="Proteomes" id="UP001589894">
    <property type="component" value="Unassembled WGS sequence"/>
</dbReference>
<feature type="transmembrane region" description="Helical" evidence="1">
    <location>
        <begin position="38"/>
        <end position="58"/>
    </location>
</feature>
<name>A0ABV6NRQ4_9ACTN</name>
<accession>A0ABV6NRQ4</accession>
<feature type="transmembrane region" description="Helical" evidence="1">
    <location>
        <begin position="139"/>
        <end position="159"/>
    </location>
</feature>
<feature type="transmembrane region" description="Helical" evidence="1">
    <location>
        <begin position="70"/>
        <end position="90"/>
    </location>
</feature>
<evidence type="ECO:0000313" key="3">
    <source>
        <dbReference type="Proteomes" id="UP001589894"/>
    </source>
</evidence>
<keyword evidence="1" id="KW-0812">Transmembrane</keyword>
<keyword evidence="1" id="KW-0472">Membrane</keyword>
<sequence length="213" mass="22764">MDPNNEERPPADPAESLRLIREQQVFAARQLNPDLRTFIWPWGVAWLVGFGLEFLRFGPDGRVFVPMPTWLPLAVLLILLAGAAVLTSVVSRRGYGQTAGDSARRAGWYGAAWGLGYATVAVTLSRVSNDLPIEQANLLWAGVTTGVAGILQMAGGAIWLARNLFRLGIWITVINIVGVLAGPGWHALILGLLGGGGMLLATAFVPSGREAPE</sequence>
<organism evidence="2 3">
    <name type="scientific">Plantactinospora siamensis</name>
    <dbReference type="NCBI Taxonomy" id="555372"/>
    <lineage>
        <taxon>Bacteria</taxon>
        <taxon>Bacillati</taxon>
        <taxon>Actinomycetota</taxon>
        <taxon>Actinomycetes</taxon>
        <taxon>Micromonosporales</taxon>
        <taxon>Micromonosporaceae</taxon>
        <taxon>Plantactinospora</taxon>
    </lineage>
</organism>
<dbReference type="EMBL" id="JBHLUE010000002">
    <property type="protein sequence ID" value="MFC0563462.1"/>
    <property type="molecule type" value="Genomic_DNA"/>
</dbReference>
<reference evidence="2 3" key="1">
    <citation type="submission" date="2024-09" db="EMBL/GenBank/DDBJ databases">
        <authorList>
            <person name="Sun Q."/>
            <person name="Mori K."/>
        </authorList>
    </citation>
    <scope>NUCLEOTIDE SEQUENCE [LARGE SCALE GENOMIC DNA]</scope>
    <source>
        <strain evidence="2 3">TBRC 2205</strain>
    </source>
</reference>
<gene>
    <name evidence="2" type="ORF">ACFFHU_04680</name>
</gene>
<proteinExistence type="predicted"/>
<feature type="transmembrane region" description="Helical" evidence="1">
    <location>
        <begin position="164"/>
        <end position="181"/>
    </location>
</feature>
<evidence type="ECO:0000313" key="2">
    <source>
        <dbReference type="EMBL" id="MFC0563462.1"/>
    </source>
</evidence>
<protein>
    <submittedName>
        <fullName evidence="2">Transporter</fullName>
    </submittedName>
</protein>
<keyword evidence="3" id="KW-1185">Reference proteome</keyword>
<evidence type="ECO:0000256" key="1">
    <source>
        <dbReference type="SAM" id="Phobius"/>
    </source>
</evidence>
<dbReference type="RefSeq" id="WP_377335977.1">
    <property type="nucleotide sequence ID" value="NZ_JBHLUE010000002.1"/>
</dbReference>
<comment type="caution">
    <text evidence="2">The sequence shown here is derived from an EMBL/GenBank/DDBJ whole genome shotgun (WGS) entry which is preliminary data.</text>
</comment>
<keyword evidence="1" id="KW-1133">Transmembrane helix</keyword>
<feature type="transmembrane region" description="Helical" evidence="1">
    <location>
        <begin position="106"/>
        <end position="127"/>
    </location>
</feature>